<proteinExistence type="evidence at transcript level"/>
<dbReference type="InterPro" id="IPR012674">
    <property type="entry name" value="Calycin"/>
</dbReference>
<feature type="chain" id="PRO_5003980308" evidence="1">
    <location>
        <begin position="19"/>
        <end position="177"/>
    </location>
</feature>
<reference evidence="2" key="2">
    <citation type="journal article" date="2015" name="J. Proteomics">
        <title>Sexual differences in the sialomes of the zebra tick, Rhipicephalus pulchellus.</title>
        <authorList>
            <person name="Tan A.W."/>
            <person name="Francischetti I.M."/>
            <person name="Slovak M."/>
            <person name="Kini R.M."/>
            <person name="Ribeiro J.M."/>
        </authorList>
    </citation>
    <scope>NUCLEOTIDE SEQUENCE</scope>
    <source>
        <tissue evidence="2">Salivary gland</tissue>
    </source>
</reference>
<feature type="signal peptide" evidence="1">
    <location>
        <begin position="1"/>
        <end position="18"/>
    </location>
</feature>
<evidence type="ECO:0000256" key="1">
    <source>
        <dbReference type="SAM" id="SignalP"/>
    </source>
</evidence>
<sequence>MRDLTFFLLFVLLVDVHGASLKDLYDALNTNKTIWLYKQCYEDNSEATGHTCVRWHKKNLTTSSYVFDYDYKKDGEYPTDYNTTATLSFVNEAATMNVNYTREGRGSTIVSYTLSFWNDIQKCFVLIRNTDNADKVQYELHLWGSPLHGDHSVCDTKYNNLCVNKEQPEVFTEDKCM</sequence>
<reference evidence="2" key="1">
    <citation type="submission" date="2012-11" db="EMBL/GenBank/DDBJ databases">
        <authorList>
            <person name="Lucero-Rivera Y.E."/>
            <person name="Tovar-Ramirez D."/>
        </authorList>
    </citation>
    <scope>NUCLEOTIDE SEQUENCE</scope>
    <source>
        <tissue evidence="2">Salivary gland</tissue>
    </source>
</reference>
<dbReference type="Gene3D" id="2.40.128.20">
    <property type="match status" value="1"/>
</dbReference>
<keyword evidence="1" id="KW-0732">Signal</keyword>
<organism evidence="2">
    <name type="scientific">Rhipicephalus pulchellus</name>
    <name type="common">Yellow backed tick</name>
    <name type="synonym">Dermacentor pulchellus</name>
    <dbReference type="NCBI Taxonomy" id="72859"/>
    <lineage>
        <taxon>Eukaryota</taxon>
        <taxon>Metazoa</taxon>
        <taxon>Ecdysozoa</taxon>
        <taxon>Arthropoda</taxon>
        <taxon>Chelicerata</taxon>
        <taxon>Arachnida</taxon>
        <taxon>Acari</taxon>
        <taxon>Parasitiformes</taxon>
        <taxon>Ixodida</taxon>
        <taxon>Ixodoidea</taxon>
        <taxon>Ixodidae</taxon>
        <taxon>Rhipicephalinae</taxon>
        <taxon>Rhipicephalus</taxon>
        <taxon>Rhipicephalus</taxon>
    </lineage>
</organism>
<dbReference type="SUPFAM" id="SSF50814">
    <property type="entry name" value="Lipocalins"/>
    <property type="match status" value="1"/>
</dbReference>
<accession>L7LQ93</accession>
<dbReference type="AlphaFoldDB" id="L7LQ93"/>
<dbReference type="EMBL" id="GACK01010938">
    <property type="protein sequence ID" value="JAA54096.1"/>
    <property type="molecule type" value="mRNA"/>
</dbReference>
<protein>
    <submittedName>
        <fullName evidence="2">Putative group i salivary lipocalin</fullName>
    </submittedName>
</protein>
<evidence type="ECO:0000313" key="2">
    <source>
        <dbReference type="EMBL" id="JAA54096.1"/>
    </source>
</evidence>
<name>L7LQ93_RHIPC</name>